<evidence type="ECO:0000256" key="1">
    <source>
        <dbReference type="ARBA" id="ARBA00004442"/>
    </source>
</evidence>
<protein>
    <submittedName>
        <fullName evidence="10">TolC family protein</fullName>
    </submittedName>
</protein>
<sequence length="436" mass="49058">MKRCHLFSLIVFLFSGCLGVLAQNATKTYNLQDVLQQIIENNPTLKQAKGKQDLYTSKIDLAKQHKYPKIFLEGSFAYVDPISEVSLPLGKTPVTLPLFPNDNWDVHAGIQYTLYDFGRANTIINIAKIEKLIADEGLIAAQKKLTYAATELYHSILFTKNAITVQDKLIASLNRNLLRTDGFIANGLATRFDRINTNVQITAAKNRKTHLENSLHKLKQHLKGLMGIDTNVVLKITGEIQIENLMVKSTSFEEGQQNALAITKYIDSILGQSEKLANKGNLPIVTIGGTTGYQNGYMPDLDEFRFNNAVFAKVTLPIFQGFKVKHEKEIAAIKRANNNWHIEEVKTEIDTKLSIAKTALENAISQYENSKILIVQAETAVEQARKRYENQLITNLDLLDTEVAYSKAQLVLLESEYKCTLAHYKLQQAKGIKIWE</sequence>
<organism evidence="10 11">
    <name type="scientific">Rapidithrix thailandica</name>
    <dbReference type="NCBI Taxonomy" id="413964"/>
    <lineage>
        <taxon>Bacteria</taxon>
        <taxon>Pseudomonadati</taxon>
        <taxon>Bacteroidota</taxon>
        <taxon>Cytophagia</taxon>
        <taxon>Cytophagales</taxon>
        <taxon>Flammeovirgaceae</taxon>
        <taxon>Rapidithrix</taxon>
    </lineage>
</organism>
<keyword evidence="11" id="KW-1185">Reference proteome</keyword>
<dbReference type="SUPFAM" id="SSF56954">
    <property type="entry name" value="Outer membrane efflux proteins (OEP)"/>
    <property type="match status" value="1"/>
</dbReference>
<dbReference type="InterPro" id="IPR003423">
    <property type="entry name" value="OMP_efflux"/>
</dbReference>
<keyword evidence="3" id="KW-0813">Transport</keyword>
<comment type="similarity">
    <text evidence="2">Belongs to the outer membrane factor (OMF) (TC 1.B.17) family.</text>
</comment>
<comment type="subcellular location">
    <subcellularLocation>
        <location evidence="1">Cell outer membrane</location>
    </subcellularLocation>
</comment>
<feature type="signal peptide" evidence="9">
    <location>
        <begin position="1"/>
        <end position="22"/>
    </location>
</feature>
<dbReference type="InterPro" id="IPR051906">
    <property type="entry name" value="TolC-like"/>
</dbReference>
<evidence type="ECO:0000256" key="6">
    <source>
        <dbReference type="ARBA" id="ARBA00023136"/>
    </source>
</evidence>
<dbReference type="GO" id="GO:0009279">
    <property type="term" value="C:cell outer membrane"/>
    <property type="evidence" value="ECO:0007669"/>
    <property type="project" value="UniProtKB-SubCell"/>
</dbReference>
<name>A0AAW9S4C7_9BACT</name>
<evidence type="ECO:0000256" key="4">
    <source>
        <dbReference type="ARBA" id="ARBA00022452"/>
    </source>
</evidence>
<dbReference type="GO" id="GO:0015288">
    <property type="term" value="F:porin activity"/>
    <property type="evidence" value="ECO:0007669"/>
    <property type="project" value="TreeGrafter"/>
</dbReference>
<evidence type="ECO:0000256" key="8">
    <source>
        <dbReference type="SAM" id="Coils"/>
    </source>
</evidence>
<dbReference type="EMBL" id="JBDKWZ010000011">
    <property type="protein sequence ID" value="MEN7550045.1"/>
    <property type="molecule type" value="Genomic_DNA"/>
</dbReference>
<keyword evidence="7" id="KW-0998">Cell outer membrane</keyword>
<dbReference type="Proteomes" id="UP001403385">
    <property type="component" value="Unassembled WGS sequence"/>
</dbReference>
<keyword evidence="6" id="KW-0472">Membrane</keyword>
<evidence type="ECO:0000256" key="7">
    <source>
        <dbReference type="ARBA" id="ARBA00023237"/>
    </source>
</evidence>
<reference evidence="10 11" key="1">
    <citation type="submission" date="2024-04" db="EMBL/GenBank/DDBJ databases">
        <title>Novel genus in family Flammeovirgaceae.</title>
        <authorList>
            <person name="Nguyen T.H."/>
            <person name="Vuong T.Q."/>
            <person name="Le H."/>
            <person name="Kim S.-G."/>
        </authorList>
    </citation>
    <scope>NUCLEOTIDE SEQUENCE [LARGE SCALE GENOMIC DNA]</scope>
    <source>
        <strain evidence="10 11">JCM 23209</strain>
    </source>
</reference>
<evidence type="ECO:0000313" key="11">
    <source>
        <dbReference type="Proteomes" id="UP001403385"/>
    </source>
</evidence>
<keyword evidence="8" id="KW-0175">Coiled coil</keyword>
<dbReference type="PROSITE" id="PS51257">
    <property type="entry name" value="PROKAR_LIPOPROTEIN"/>
    <property type="match status" value="1"/>
</dbReference>
<gene>
    <name evidence="10" type="ORF">AAG747_19130</name>
</gene>
<proteinExistence type="inferred from homology"/>
<comment type="caution">
    <text evidence="10">The sequence shown here is derived from an EMBL/GenBank/DDBJ whole genome shotgun (WGS) entry which is preliminary data.</text>
</comment>
<evidence type="ECO:0000313" key="10">
    <source>
        <dbReference type="EMBL" id="MEN7550045.1"/>
    </source>
</evidence>
<evidence type="ECO:0000256" key="5">
    <source>
        <dbReference type="ARBA" id="ARBA00022692"/>
    </source>
</evidence>
<dbReference type="GO" id="GO:0015562">
    <property type="term" value="F:efflux transmembrane transporter activity"/>
    <property type="evidence" value="ECO:0007669"/>
    <property type="project" value="InterPro"/>
</dbReference>
<keyword evidence="4" id="KW-1134">Transmembrane beta strand</keyword>
<dbReference type="Pfam" id="PF02321">
    <property type="entry name" value="OEP"/>
    <property type="match status" value="2"/>
</dbReference>
<evidence type="ECO:0000256" key="3">
    <source>
        <dbReference type="ARBA" id="ARBA00022448"/>
    </source>
</evidence>
<dbReference type="RefSeq" id="WP_346822819.1">
    <property type="nucleotide sequence ID" value="NZ_JBDKWZ010000011.1"/>
</dbReference>
<dbReference type="PANTHER" id="PTHR30026">
    <property type="entry name" value="OUTER MEMBRANE PROTEIN TOLC"/>
    <property type="match status" value="1"/>
</dbReference>
<evidence type="ECO:0000256" key="2">
    <source>
        <dbReference type="ARBA" id="ARBA00007613"/>
    </source>
</evidence>
<dbReference type="Gene3D" id="1.20.1600.10">
    <property type="entry name" value="Outer membrane efflux proteins (OEP)"/>
    <property type="match status" value="1"/>
</dbReference>
<dbReference type="PANTHER" id="PTHR30026:SF20">
    <property type="entry name" value="OUTER MEMBRANE PROTEIN TOLC"/>
    <property type="match status" value="1"/>
</dbReference>
<keyword evidence="9" id="KW-0732">Signal</keyword>
<keyword evidence="5" id="KW-0812">Transmembrane</keyword>
<evidence type="ECO:0000256" key="9">
    <source>
        <dbReference type="SAM" id="SignalP"/>
    </source>
</evidence>
<accession>A0AAW9S4C7</accession>
<dbReference type="GO" id="GO:1990281">
    <property type="term" value="C:efflux pump complex"/>
    <property type="evidence" value="ECO:0007669"/>
    <property type="project" value="TreeGrafter"/>
</dbReference>
<feature type="chain" id="PRO_5043623056" evidence="9">
    <location>
        <begin position="23"/>
        <end position="436"/>
    </location>
</feature>
<dbReference type="AlphaFoldDB" id="A0AAW9S4C7"/>
<feature type="coiled-coil region" evidence="8">
    <location>
        <begin position="367"/>
        <end position="394"/>
    </location>
</feature>